<reference evidence="1" key="1">
    <citation type="journal article" date="2015" name="Nature">
        <title>Complex archaea that bridge the gap between prokaryotes and eukaryotes.</title>
        <authorList>
            <person name="Spang A."/>
            <person name="Saw J.H."/>
            <person name="Jorgensen S.L."/>
            <person name="Zaremba-Niedzwiedzka K."/>
            <person name="Martijn J."/>
            <person name="Lind A.E."/>
            <person name="van Eijk R."/>
            <person name="Schleper C."/>
            <person name="Guy L."/>
            <person name="Ettema T.J."/>
        </authorList>
    </citation>
    <scope>NUCLEOTIDE SEQUENCE</scope>
</reference>
<gene>
    <name evidence="1" type="ORF">LCGC14_0883830</name>
</gene>
<name>A0A0F9P156_9ZZZZ</name>
<evidence type="ECO:0000313" key="1">
    <source>
        <dbReference type="EMBL" id="KKN25545.1"/>
    </source>
</evidence>
<dbReference type="AlphaFoldDB" id="A0A0F9P156"/>
<organism evidence="1">
    <name type="scientific">marine sediment metagenome</name>
    <dbReference type="NCBI Taxonomy" id="412755"/>
    <lineage>
        <taxon>unclassified sequences</taxon>
        <taxon>metagenomes</taxon>
        <taxon>ecological metagenomes</taxon>
    </lineage>
</organism>
<dbReference type="EMBL" id="LAZR01002794">
    <property type="protein sequence ID" value="KKN25545.1"/>
    <property type="molecule type" value="Genomic_DNA"/>
</dbReference>
<accession>A0A0F9P156</accession>
<proteinExistence type="predicted"/>
<comment type="caution">
    <text evidence="1">The sequence shown here is derived from an EMBL/GenBank/DDBJ whole genome shotgun (WGS) entry which is preliminary data.</text>
</comment>
<protein>
    <submittedName>
        <fullName evidence="1">Uncharacterized protein</fullName>
    </submittedName>
</protein>
<sequence length="54" mass="6357">MIDRTEAMSQLWEYSRGNTDNQNLGFIDLCLDYIVILQDCIDELELRAKMKETT</sequence>